<organism evidence="2 3">
    <name type="scientific">Enterococcus dispar ATCC 51266</name>
    <dbReference type="NCBI Taxonomy" id="1139219"/>
    <lineage>
        <taxon>Bacteria</taxon>
        <taxon>Bacillati</taxon>
        <taxon>Bacillota</taxon>
        <taxon>Bacilli</taxon>
        <taxon>Lactobacillales</taxon>
        <taxon>Enterococcaceae</taxon>
        <taxon>Enterococcus</taxon>
    </lineage>
</organism>
<dbReference type="InterPro" id="IPR052349">
    <property type="entry name" value="Metallo-hydrolase_Enzymes"/>
</dbReference>
<reference evidence="2 3" key="1">
    <citation type="submission" date="2013-03" db="EMBL/GenBank/DDBJ databases">
        <title>The Genome Sequence of Enterococcus dispar ATCC_51266 (Illumina only assembly).</title>
        <authorList>
            <consortium name="The Broad Institute Genomics Platform"/>
            <consortium name="The Broad Institute Genome Sequencing Center for Infectious Disease"/>
            <person name="Earl A."/>
            <person name="Russ C."/>
            <person name="Gilmore M."/>
            <person name="Surin D."/>
            <person name="Walker B."/>
            <person name="Young S."/>
            <person name="Zeng Q."/>
            <person name="Gargeya S."/>
            <person name="Fitzgerald M."/>
            <person name="Haas B."/>
            <person name="Abouelleil A."/>
            <person name="Allen A.W."/>
            <person name="Alvarado L."/>
            <person name="Arachchi H.M."/>
            <person name="Berlin A.M."/>
            <person name="Chapman S.B."/>
            <person name="Gainer-Dewar J."/>
            <person name="Goldberg J."/>
            <person name="Griggs A."/>
            <person name="Gujja S."/>
            <person name="Hansen M."/>
            <person name="Howarth C."/>
            <person name="Imamovic A."/>
            <person name="Ireland A."/>
            <person name="Larimer J."/>
            <person name="McCowan C."/>
            <person name="Murphy C."/>
            <person name="Pearson M."/>
            <person name="Poon T.W."/>
            <person name="Priest M."/>
            <person name="Roberts A."/>
            <person name="Saif S."/>
            <person name="Shea T."/>
            <person name="Sisk P."/>
            <person name="Sykes S."/>
            <person name="Wortman J."/>
            <person name="Nusbaum C."/>
            <person name="Birren B."/>
        </authorList>
    </citation>
    <scope>NUCLEOTIDE SEQUENCE [LARGE SCALE GENOMIC DNA]</scope>
    <source>
        <strain evidence="2 3">ATCC 51266</strain>
    </source>
</reference>
<comment type="caution">
    <text evidence="2">The sequence shown here is derived from an EMBL/GenBank/DDBJ whole genome shotgun (WGS) entry which is preliminary data.</text>
</comment>
<dbReference type="Gene3D" id="2.30.40.10">
    <property type="entry name" value="Urease, subunit C, domain 1"/>
    <property type="match status" value="1"/>
</dbReference>
<dbReference type="AlphaFoldDB" id="S0KF98"/>
<evidence type="ECO:0000259" key="1">
    <source>
        <dbReference type="Pfam" id="PF07969"/>
    </source>
</evidence>
<dbReference type="PANTHER" id="PTHR32027">
    <property type="entry name" value="CYTOSINE DEAMINASE"/>
    <property type="match status" value="1"/>
</dbReference>
<dbReference type="InterPro" id="IPR011059">
    <property type="entry name" value="Metal-dep_hydrolase_composite"/>
</dbReference>
<dbReference type="HOGENOM" id="CLU_031758_4_1_9"/>
<dbReference type="RefSeq" id="WP_016171915.1">
    <property type="nucleotide sequence ID" value="NZ_ASWK01000001.1"/>
</dbReference>
<dbReference type="GO" id="GO:0016814">
    <property type="term" value="F:hydrolase activity, acting on carbon-nitrogen (but not peptide) bonds, in cyclic amidines"/>
    <property type="evidence" value="ECO:0007669"/>
    <property type="project" value="TreeGrafter"/>
</dbReference>
<evidence type="ECO:0000313" key="2">
    <source>
        <dbReference type="EMBL" id="EOT43377.1"/>
    </source>
</evidence>
<dbReference type="OrthoDB" id="9815027at2"/>
<dbReference type="InterPro" id="IPR032466">
    <property type="entry name" value="Metal_Hydrolase"/>
</dbReference>
<dbReference type="PATRIC" id="fig|1139219.3.peg.698"/>
<keyword evidence="3" id="KW-1185">Reference proteome</keyword>
<dbReference type="CDD" id="cd01293">
    <property type="entry name" value="Bact_CD"/>
    <property type="match status" value="1"/>
</dbReference>
<dbReference type="EMBL" id="AHYR01000003">
    <property type="protein sequence ID" value="EOT43377.1"/>
    <property type="molecule type" value="Genomic_DNA"/>
</dbReference>
<dbReference type="Pfam" id="PF07969">
    <property type="entry name" value="Amidohydro_3"/>
    <property type="match status" value="1"/>
</dbReference>
<dbReference type="InterPro" id="IPR013108">
    <property type="entry name" value="Amidohydro_3"/>
</dbReference>
<dbReference type="Proteomes" id="UP000014127">
    <property type="component" value="Unassembled WGS sequence"/>
</dbReference>
<name>S0KF98_9ENTE</name>
<feature type="domain" description="Amidohydrolase 3" evidence="1">
    <location>
        <begin position="185"/>
        <end position="401"/>
    </location>
</feature>
<gene>
    <name evidence="2" type="ORF">OMK_00732</name>
</gene>
<dbReference type="STRING" id="44009.RV01_GL000143"/>
<proteinExistence type="predicted"/>
<dbReference type="PANTHER" id="PTHR32027:SF9">
    <property type="entry name" value="BLL3847 PROTEIN"/>
    <property type="match status" value="1"/>
</dbReference>
<accession>S0KF98</accession>
<dbReference type="eggNOG" id="COG0402">
    <property type="taxonomic scope" value="Bacteria"/>
</dbReference>
<sequence length="402" mass="45548">MKTLLKNVRIETDYLTEGSFTYGTATKKLAIMFDSGIITAVLDNEVEISKENLTEDLVVIDGQNTLLLPQLREMHVHFDKSKLGIPWTPIVPVKNRIERFTKEFDYLNKVPLSFSKRMENLINLELSCGVTHFRSHIDIHPTVGQRYLESAQKVLENYQNKLDYELVAFPQHGLLLSNAFNEMKTALENGANLVGGVDPISIDNDLETSLNQTFELATQFNVPIDYHLHERHHDARKVFTKFLTLIEETKWQGKVTISHAYGLRDLPIEERKELFARLAANKVTIISSIPLDFVIPPLTELKQAGVKILIGCDNIYDCWSPFGNGDVMDKLNRYAEIFDLTTQKELTESLELVTDQKLITASGWIKTGMPANFTLVNAGSTAEFVARKVPVTASYFKGQRVK</sequence>
<dbReference type="Gene3D" id="3.20.20.140">
    <property type="entry name" value="Metal-dependent hydrolases"/>
    <property type="match status" value="1"/>
</dbReference>
<protein>
    <recommendedName>
        <fullName evidence="1">Amidohydrolase 3 domain-containing protein</fullName>
    </recommendedName>
</protein>
<evidence type="ECO:0000313" key="3">
    <source>
        <dbReference type="Proteomes" id="UP000014127"/>
    </source>
</evidence>
<dbReference type="SUPFAM" id="SSF51556">
    <property type="entry name" value="Metallo-dependent hydrolases"/>
    <property type="match status" value="1"/>
</dbReference>
<dbReference type="SUPFAM" id="SSF51338">
    <property type="entry name" value="Composite domain of metallo-dependent hydrolases"/>
    <property type="match status" value="1"/>
</dbReference>